<keyword evidence="3" id="KW-1185">Reference proteome</keyword>
<feature type="region of interest" description="Disordered" evidence="1">
    <location>
        <begin position="172"/>
        <end position="284"/>
    </location>
</feature>
<dbReference type="EMBL" id="ABDF02000073">
    <property type="protein sequence ID" value="EHK21286.1"/>
    <property type="molecule type" value="Genomic_DNA"/>
</dbReference>
<protein>
    <submittedName>
        <fullName evidence="2">Uncharacterized protein</fullName>
    </submittedName>
</protein>
<evidence type="ECO:0000256" key="1">
    <source>
        <dbReference type="SAM" id="MobiDB-lite"/>
    </source>
</evidence>
<feature type="compositionally biased region" description="Polar residues" evidence="1">
    <location>
        <begin position="1"/>
        <end position="19"/>
    </location>
</feature>
<sequence length="284" mass="30110">TIAVSTDPQGSQSRNSPAATGQAAPDRQQKEATPSIPGKGKTTILALTPKKKRRFGGEFTTDNIPALQLNKGRANPFHFTQKPPEGLSSSLFSGVKKATATNQRHKSLTQSKIIGQLAEINTIHKARQTILISTATAIDEYLATFTTGHCLAAAKQIHAALATALKTFLSLKHNPGGPKNPDTPGSKRLTAQPPKKASANTSRSTEVKSRETRGPTGTAAAETTPPQGPEGAKKVTWAEVASHRATHNKNPQRGQNNKRTSTSNSKGPAPANENKEKQKPKTTA</sequence>
<feature type="region of interest" description="Disordered" evidence="1">
    <location>
        <begin position="1"/>
        <end position="43"/>
    </location>
</feature>
<reference evidence="2 3" key="1">
    <citation type="journal article" date="2011" name="Genome Biol.">
        <title>Comparative genome sequence analysis underscores mycoparasitism as the ancestral life style of Trichoderma.</title>
        <authorList>
            <person name="Kubicek C.P."/>
            <person name="Herrera-Estrella A."/>
            <person name="Seidl-Seiboth V."/>
            <person name="Martinez D.A."/>
            <person name="Druzhinina I.S."/>
            <person name="Thon M."/>
            <person name="Zeilinger S."/>
            <person name="Casas-Flores S."/>
            <person name="Horwitz B.A."/>
            <person name="Mukherjee P.K."/>
            <person name="Mukherjee M."/>
            <person name="Kredics L."/>
            <person name="Alcaraz L.D."/>
            <person name="Aerts A."/>
            <person name="Antal Z."/>
            <person name="Atanasova L."/>
            <person name="Cervantes-Badillo M.G."/>
            <person name="Challacombe J."/>
            <person name="Chertkov O."/>
            <person name="McCluskey K."/>
            <person name="Coulpier F."/>
            <person name="Deshpande N."/>
            <person name="von Doehren H."/>
            <person name="Ebbole D.J."/>
            <person name="Esquivel-Naranjo E.U."/>
            <person name="Fekete E."/>
            <person name="Flipphi M."/>
            <person name="Glaser F."/>
            <person name="Gomez-Rodriguez E.Y."/>
            <person name="Gruber S."/>
            <person name="Han C."/>
            <person name="Henrissat B."/>
            <person name="Hermosa R."/>
            <person name="Hernandez-Onate M."/>
            <person name="Karaffa L."/>
            <person name="Kosti I."/>
            <person name="Le Crom S."/>
            <person name="Lindquist E."/>
            <person name="Lucas S."/>
            <person name="Luebeck M."/>
            <person name="Luebeck P.S."/>
            <person name="Margeot A."/>
            <person name="Metz B."/>
            <person name="Misra M."/>
            <person name="Nevalainen H."/>
            <person name="Omann M."/>
            <person name="Packer N."/>
            <person name="Perrone G."/>
            <person name="Uresti-Rivera E.E."/>
            <person name="Salamov A."/>
            <person name="Schmoll M."/>
            <person name="Seiboth B."/>
            <person name="Shapiro H."/>
            <person name="Sukno S."/>
            <person name="Tamayo-Ramos J.A."/>
            <person name="Tisch D."/>
            <person name="Wiest A."/>
            <person name="Wilkinson H.H."/>
            <person name="Zhang M."/>
            <person name="Coutinho P.M."/>
            <person name="Kenerley C.M."/>
            <person name="Monte E."/>
            <person name="Baker S.E."/>
            <person name="Grigoriev I.V."/>
        </authorList>
    </citation>
    <scope>NUCLEOTIDE SEQUENCE [LARGE SCALE GENOMIC DNA]</scope>
    <source>
        <strain evidence="3">Gv29-8 / FGSC 10586</strain>
    </source>
</reference>
<dbReference type="Proteomes" id="UP000007115">
    <property type="component" value="Unassembled WGS sequence"/>
</dbReference>
<dbReference type="InParanoid" id="G9MWF0"/>
<feature type="non-terminal residue" evidence="2">
    <location>
        <position position="1"/>
    </location>
</feature>
<evidence type="ECO:0000313" key="2">
    <source>
        <dbReference type="EMBL" id="EHK21286.1"/>
    </source>
</evidence>
<comment type="caution">
    <text evidence="2">The sequence shown here is derived from an EMBL/GenBank/DDBJ whole genome shotgun (WGS) entry which is preliminary data.</text>
</comment>
<proteinExistence type="predicted"/>
<feature type="compositionally biased region" description="Polar residues" evidence="1">
    <location>
        <begin position="248"/>
        <end position="266"/>
    </location>
</feature>
<dbReference type="RefSeq" id="XP_013955479.1">
    <property type="nucleotide sequence ID" value="XM_014100004.1"/>
</dbReference>
<feature type="compositionally biased region" description="Low complexity" evidence="1">
    <location>
        <begin position="214"/>
        <end position="225"/>
    </location>
</feature>
<name>G9MWF0_HYPVG</name>
<dbReference type="OrthoDB" id="4869984at2759"/>
<dbReference type="VEuPathDB" id="FungiDB:TRIVIDRAFT_209490"/>
<gene>
    <name evidence="2" type="ORF">TRIVIDRAFT_209490</name>
</gene>
<organism evidence="2 3">
    <name type="scientific">Hypocrea virens (strain Gv29-8 / FGSC 10586)</name>
    <name type="common">Gliocladium virens</name>
    <name type="synonym">Trichoderma virens</name>
    <dbReference type="NCBI Taxonomy" id="413071"/>
    <lineage>
        <taxon>Eukaryota</taxon>
        <taxon>Fungi</taxon>
        <taxon>Dikarya</taxon>
        <taxon>Ascomycota</taxon>
        <taxon>Pezizomycotina</taxon>
        <taxon>Sordariomycetes</taxon>
        <taxon>Hypocreomycetidae</taxon>
        <taxon>Hypocreales</taxon>
        <taxon>Hypocreaceae</taxon>
        <taxon>Trichoderma</taxon>
    </lineage>
</organism>
<dbReference type="HOGENOM" id="CLU_981956_0_0_1"/>
<evidence type="ECO:0000313" key="3">
    <source>
        <dbReference type="Proteomes" id="UP000007115"/>
    </source>
</evidence>
<dbReference type="AlphaFoldDB" id="G9MWF0"/>
<accession>G9MWF0</accession>
<feature type="compositionally biased region" description="Basic and acidic residues" evidence="1">
    <location>
        <begin position="273"/>
        <end position="284"/>
    </location>
</feature>
<dbReference type="GeneID" id="25790515"/>